<accession>A0A1A9WLD1</accession>
<dbReference type="EnsemblMetazoa" id="GBRI023805-RA">
    <property type="protein sequence ID" value="GBRI023805-PA"/>
    <property type="gene ID" value="GBRI023805"/>
</dbReference>
<dbReference type="AlphaFoldDB" id="A0A1A9WLD1"/>
<proteinExistence type="predicted"/>
<reference evidence="1" key="2">
    <citation type="submission" date="2020-05" db="UniProtKB">
        <authorList>
            <consortium name="EnsemblMetazoa"/>
        </authorList>
    </citation>
    <scope>IDENTIFICATION</scope>
    <source>
        <strain evidence="1">IAEA</strain>
    </source>
</reference>
<keyword evidence="2" id="KW-1185">Reference proteome</keyword>
<evidence type="ECO:0000313" key="1">
    <source>
        <dbReference type="EnsemblMetazoa" id="GBRI023805-PA"/>
    </source>
</evidence>
<organism evidence="1 2">
    <name type="scientific">Glossina brevipalpis</name>
    <dbReference type="NCBI Taxonomy" id="37001"/>
    <lineage>
        <taxon>Eukaryota</taxon>
        <taxon>Metazoa</taxon>
        <taxon>Ecdysozoa</taxon>
        <taxon>Arthropoda</taxon>
        <taxon>Hexapoda</taxon>
        <taxon>Insecta</taxon>
        <taxon>Pterygota</taxon>
        <taxon>Neoptera</taxon>
        <taxon>Endopterygota</taxon>
        <taxon>Diptera</taxon>
        <taxon>Brachycera</taxon>
        <taxon>Muscomorpha</taxon>
        <taxon>Hippoboscoidea</taxon>
        <taxon>Glossinidae</taxon>
        <taxon>Glossina</taxon>
    </lineage>
</organism>
<reference evidence="2" key="1">
    <citation type="submission" date="2014-03" db="EMBL/GenBank/DDBJ databases">
        <authorList>
            <person name="Aksoy S."/>
            <person name="Warren W."/>
            <person name="Wilson R.K."/>
        </authorList>
    </citation>
    <scope>NUCLEOTIDE SEQUENCE [LARGE SCALE GENOMIC DNA]</scope>
    <source>
        <strain evidence="2">IAEA</strain>
    </source>
</reference>
<evidence type="ECO:0000313" key="2">
    <source>
        <dbReference type="Proteomes" id="UP000091820"/>
    </source>
</evidence>
<dbReference type="Proteomes" id="UP000091820">
    <property type="component" value="Unassembled WGS sequence"/>
</dbReference>
<name>A0A1A9WLD1_9MUSC</name>
<protein>
    <submittedName>
        <fullName evidence="1">Uncharacterized protein</fullName>
    </submittedName>
</protein>
<sequence length="121" mass="13875">MLCPNDEMIITSSELMLKNVDSVIGNIGEMVTKNRSLLVEYREKCRKLLASNVEKVSDLLLEFEQKMYEKLRLLSRACRANDQCATELKRICDDVKSGESARGDKIDELLQYQQKCVTPEI</sequence>
<dbReference type="VEuPathDB" id="VectorBase:GBRI023805"/>